<proteinExistence type="predicted"/>
<name>A0ABX0FB07_9BACL</name>
<dbReference type="RefSeq" id="WP_166278151.1">
    <property type="nucleotide sequence ID" value="NZ_JAAFGS010000009.1"/>
</dbReference>
<dbReference type="Proteomes" id="UP000800303">
    <property type="component" value="Unassembled WGS sequence"/>
</dbReference>
<protein>
    <submittedName>
        <fullName evidence="1">Uncharacterized protein</fullName>
    </submittedName>
</protein>
<sequence>MNAAERAVREVCLGLPGVLPAEKLSPRKKAYIGRSLGIRPDDGLLVFFESSRPGRQHGGVAFCRNGMYWKTTAAPLFFDWELLGRNAFIRIGKKPHVLCLHGHELSVTGLRPEREQWIDALYALKEALGLNPVPSEGPLSPRQRHLLEERSPAADIRFIRELCRRSGLFPRDRGLASGEREPNARRDLFRIPPSETLFAFYDTGWFARGRRGLALTDVGLYLRDAYPAEHGLSEYFLPYSRMDGRRKLEKVGYQIGYGDTVIYFGWNAEAAFRLFRTLLTYVSSLHAEGAEQAAAFPYAPSALDPWDVSSLPESADGAEWLVSDDGMVRGFHTAEEIERAIRAGRLRSEAARFFRYGETRWLEPREAGISVPL</sequence>
<gene>
    <name evidence="1" type="ORF">GYN08_19830</name>
</gene>
<reference evidence="1 2" key="1">
    <citation type="submission" date="2020-01" db="EMBL/GenBank/DDBJ databases">
        <title>Polyphasic characterisation and genomic insights into a novel alkali tolerant bacterium VR-M41.</title>
        <authorList>
            <person name="Vemuluri V.R."/>
        </authorList>
    </citation>
    <scope>NUCLEOTIDE SEQUENCE [LARGE SCALE GENOMIC DNA]</scope>
    <source>
        <strain evidence="1 2">VR-M41</strain>
    </source>
</reference>
<evidence type="ECO:0000313" key="2">
    <source>
        <dbReference type="Proteomes" id="UP000800303"/>
    </source>
</evidence>
<comment type="caution">
    <text evidence="1">The sequence shown here is derived from an EMBL/GenBank/DDBJ whole genome shotgun (WGS) entry which is preliminary data.</text>
</comment>
<organism evidence="1 2">
    <name type="scientific">Saccharibacillus alkalitolerans</name>
    <dbReference type="NCBI Taxonomy" id="2705290"/>
    <lineage>
        <taxon>Bacteria</taxon>
        <taxon>Bacillati</taxon>
        <taxon>Bacillota</taxon>
        <taxon>Bacilli</taxon>
        <taxon>Bacillales</taxon>
        <taxon>Paenibacillaceae</taxon>
        <taxon>Saccharibacillus</taxon>
    </lineage>
</organism>
<keyword evidence="2" id="KW-1185">Reference proteome</keyword>
<accession>A0ABX0FB07</accession>
<dbReference type="EMBL" id="JAAFGS010000009">
    <property type="protein sequence ID" value="NGZ77545.1"/>
    <property type="molecule type" value="Genomic_DNA"/>
</dbReference>
<evidence type="ECO:0000313" key="1">
    <source>
        <dbReference type="EMBL" id="NGZ77545.1"/>
    </source>
</evidence>